<dbReference type="PANTHER" id="PTHR43198:SF2">
    <property type="entry name" value="SI:CH1073-67J19.1-RELATED"/>
    <property type="match status" value="1"/>
</dbReference>
<dbReference type="CDD" id="cd19367">
    <property type="entry name" value="TenA_C_ScTHI20-like"/>
    <property type="match status" value="1"/>
</dbReference>
<dbReference type="InterPro" id="IPR004305">
    <property type="entry name" value="Thiaminase-2/PQQC"/>
</dbReference>
<dbReference type="GO" id="GO:0005829">
    <property type="term" value="C:cytosol"/>
    <property type="evidence" value="ECO:0007669"/>
    <property type="project" value="TreeGrafter"/>
</dbReference>
<dbReference type="RefSeq" id="WP_119902329.1">
    <property type="nucleotide sequence ID" value="NZ_QYZP01000002.1"/>
</dbReference>
<protein>
    <submittedName>
        <fullName evidence="3">TenA family protein</fullName>
    </submittedName>
</protein>
<evidence type="ECO:0000313" key="3">
    <source>
        <dbReference type="EMBL" id="RJN31541.1"/>
    </source>
</evidence>
<name>A0A3A4F1D9_9MICC</name>
<dbReference type="InterPro" id="IPR050967">
    <property type="entry name" value="Thiamine_Salvage_TenA"/>
</dbReference>
<dbReference type="InterPro" id="IPR016084">
    <property type="entry name" value="Haem_Oase-like_multi-hlx"/>
</dbReference>
<gene>
    <name evidence="3" type="ORF">D3250_05130</name>
</gene>
<evidence type="ECO:0000256" key="1">
    <source>
        <dbReference type="ARBA" id="ARBA00004948"/>
    </source>
</evidence>
<dbReference type="Proteomes" id="UP000266615">
    <property type="component" value="Unassembled WGS sequence"/>
</dbReference>
<reference evidence="3 4" key="1">
    <citation type="submission" date="2018-09" db="EMBL/GenBank/DDBJ databases">
        <title>Nesterenkonia natronophila sp. nov., an alkaliphilic actinobacteriume isolated from a soda lake, and emended description of the genus Nesterenkonia.</title>
        <authorList>
            <person name="Menes R.J."/>
            <person name="Iriarte A."/>
        </authorList>
    </citation>
    <scope>NUCLEOTIDE SEQUENCE [LARGE SCALE GENOMIC DNA]</scope>
    <source>
        <strain evidence="3 4">M8</strain>
    </source>
</reference>
<accession>A0A3A4F1D9</accession>
<dbReference type="Gene3D" id="1.20.910.10">
    <property type="entry name" value="Heme oxygenase-like"/>
    <property type="match status" value="1"/>
</dbReference>
<dbReference type="SUPFAM" id="SSF48613">
    <property type="entry name" value="Heme oxygenase-like"/>
    <property type="match status" value="1"/>
</dbReference>
<proteinExistence type="predicted"/>
<dbReference type="OrthoDB" id="34166at2"/>
<sequence length="225" mass="24837">MTLFQRLKTAAEAEWSAYTDHSFLHQLEAGTLPKAAFQNYLIQDYLFLIQFARAYALAAYKGRTLADITQGLRGLSASVEETELHVRLCARWGISREEMEATPEHPATVAYTRYVLDAGMRGDLLDLQVALAPCVVGYAEIGARLQPALDANPDHPYADWIAEYASDQSQQLATDAVADIDALGERFLPEGRFNEVAETFATATRMEAAFWQMGLETPVGAQTLG</sequence>
<dbReference type="EMBL" id="QYZP01000002">
    <property type="protein sequence ID" value="RJN31541.1"/>
    <property type="molecule type" value="Genomic_DNA"/>
</dbReference>
<evidence type="ECO:0000313" key="4">
    <source>
        <dbReference type="Proteomes" id="UP000266615"/>
    </source>
</evidence>
<keyword evidence="4" id="KW-1185">Reference proteome</keyword>
<evidence type="ECO:0000259" key="2">
    <source>
        <dbReference type="Pfam" id="PF03070"/>
    </source>
</evidence>
<feature type="domain" description="Thiaminase-2/PQQC" evidence="2">
    <location>
        <begin position="12"/>
        <end position="216"/>
    </location>
</feature>
<comment type="caution">
    <text evidence="3">The sequence shown here is derived from an EMBL/GenBank/DDBJ whole genome shotgun (WGS) entry which is preliminary data.</text>
</comment>
<organism evidence="3 4">
    <name type="scientific">Nesterenkonia natronophila</name>
    <dbReference type="NCBI Taxonomy" id="2174932"/>
    <lineage>
        <taxon>Bacteria</taxon>
        <taxon>Bacillati</taxon>
        <taxon>Actinomycetota</taxon>
        <taxon>Actinomycetes</taxon>
        <taxon>Micrococcales</taxon>
        <taxon>Micrococcaceae</taxon>
        <taxon>Nesterenkonia</taxon>
    </lineage>
</organism>
<comment type="pathway">
    <text evidence="1">Cofactor biosynthesis; thiamine diphosphate biosynthesis.</text>
</comment>
<dbReference type="AlphaFoldDB" id="A0A3A4F1D9"/>
<dbReference type="PANTHER" id="PTHR43198">
    <property type="entry name" value="BIFUNCTIONAL TH2 PROTEIN"/>
    <property type="match status" value="1"/>
</dbReference>
<dbReference type="Pfam" id="PF03070">
    <property type="entry name" value="TENA_THI-4"/>
    <property type="match status" value="1"/>
</dbReference>